<reference evidence="3" key="1">
    <citation type="journal article" date="2021" name="PeerJ">
        <title>Extensive microbial diversity within the chicken gut microbiome revealed by metagenomics and culture.</title>
        <authorList>
            <person name="Gilroy R."/>
            <person name="Ravi A."/>
            <person name="Getino M."/>
            <person name="Pursley I."/>
            <person name="Horton D.L."/>
            <person name="Alikhan N.F."/>
            <person name="Baker D."/>
            <person name="Gharbi K."/>
            <person name="Hall N."/>
            <person name="Watson M."/>
            <person name="Adriaenssens E.M."/>
            <person name="Foster-Nyarko E."/>
            <person name="Jarju S."/>
            <person name="Secka A."/>
            <person name="Antonio M."/>
            <person name="Oren A."/>
            <person name="Chaudhuri R.R."/>
            <person name="La Ragione R."/>
            <person name="Hildebrand F."/>
            <person name="Pallen M.J."/>
        </authorList>
    </citation>
    <scope>NUCLEOTIDE SEQUENCE</scope>
    <source>
        <strain evidence="3">CHK192-19661</strain>
    </source>
</reference>
<protein>
    <submittedName>
        <fullName evidence="3">Uncharacterized protein</fullName>
    </submittedName>
</protein>
<keyword evidence="2" id="KW-0472">Membrane</keyword>
<comment type="caution">
    <text evidence="3">The sequence shown here is derived from an EMBL/GenBank/DDBJ whole genome shotgun (WGS) entry which is preliminary data.</text>
</comment>
<dbReference type="EMBL" id="DXCF01000002">
    <property type="protein sequence ID" value="HIZ08880.1"/>
    <property type="molecule type" value="Genomic_DNA"/>
</dbReference>
<dbReference type="AlphaFoldDB" id="A0A9D2D5M5"/>
<name>A0A9D2D5M5_9FIRM</name>
<feature type="transmembrane region" description="Helical" evidence="2">
    <location>
        <begin position="53"/>
        <end position="71"/>
    </location>
</feature>
<dbReference type="InterPro" id="IPR036259">
    <property type="entry name" value="MFS_trans_sf"/>
</dbReference>
<evidence type="ECO:0000256" key="2">
    <source>
        <dbReference type="SAM" id="Phobius"/>
    </source>
</evidence>
<dbReference type="SUPFAM" id="SSF103473">
    <property type="entry name" value="MFS general substrate transporter"/>
    <property type="match status" value="1"/>
</dbReference>
<evidence type="ECO:0000313" key="3">
    <source>
        <dbReference type="EMBL" id="HIZ08880.1"/>
    </source>
</evidence>
<keyword evidence="2" id="KW-0812">Transmembrane</keyword>
<accession>A0A9D2D5M5</accession>
<evidence type="ECO:0000313" key="4">
    <source>
        <dbReference type="Proteomes" id="UP000824025"/>
    </source>
</evidence>
<gene>
    <name evidence="3" type="ORF">H9726_00190</name>
</gene>
<dbReference type="Proteomes" id="UP000824025">
    <property type="component" value="Unassembled WGS sequence"/>
</dbReference>
<sequence length="225" mass="24067">MSSAVIEGLPAAVRAAGRALLCDASALILLAFPLAAFVVFALLCRFRTAPRGAYLALSSACAALFAALFPAAGEPAVPALCVALAAWAVYALLFCVLLFIRRRKHRPERRKGPSRAGEEEEEERTEGQEGTPRLSAPVPELPRKVRCFAQGGRVVVGEDVRLGHAFSVLERLLSLPLGAGDRLEAQKAEDLLSVYRGKGELSAEEARALNDVLASLLKMLAKYEG</sequence>
<feature type="transmembrane region" description="Helical" evidence="2">
    <location>
        <begin position="77"/>
        <end position="100"/>
    </location>
</feature>
<feature type="region of interest" description="Disordered" evidence="1">
    <location>
        <begin position="109"/>
        <end position="137"/>
    </location>
</feature>
<feature type="transmembrane region" description="Helical" evidence="2">
    <location>
        <begin position="24"/>
        <end position="46"/>
    </location>
</feature>
<proteinExistence type="predicted"/>
<organism evidence="3 4">
    <name type="scientific">Candidatus Borkfalkia avicola</name>
    <dbReference type="NCBI Taxonomy" id="2838503"/>
    <lineage>
        <taxon>Bacteria</taxon>
        <taxon>Bacillati</taxon>
        <taxon>Bacillota</taxon>
        <taxon>Clostridia</taxon>
        <taxon>Christensenellales</taxon>
        <taxon>Christensenellaceae</taxon>
        <taxon>Candidatus Borkfalkia</taxon>
    </lineage>
</organism>
<reference evidence="3" key="2">
    <citation type="submission" date="2021-04" db="EMBL/GenBank/DDBJ databases">
        <authorList>
            <person name="Gilroy R."/>
        </authorList>
    </citation>
    <scope>NUCLEOTIDE SEQUENCE</scope>
    <source>
        <strain evidence="3">CHK192-19661</strain>
    </source>
</reference>
<keyword evidence="2" id="KW-1133">Transmembrane helix</keyword>
<evidence type="ECO:0000256" key="1">
    <source>
        <dbReference type="SAM" id="MobiDB-lite"/>
    </source>
</evidence>